<dbReference type="InterPro" id="IPR023696">
    <property type="entry name" value="Ureohydrolase_dom_sf"/>
</dbReference>
<dbReference type="AlphaFoldDB" id="A0AAP3GDV8"/>
<comment type="similarity">
    <text evidence="2">Belongs to the histone deacetylase family.</text>
</comment>
<evidence type="ECO:0000259" key="5">
    <source>
        <dbReference type="Pfam" id="PF00850"/>
    </source>
</evidence>
<dbReference type="SUPFAM" id="SSF52768">
    <property type="entry name" value="Arginase/deacetylase"/>
    <property type="match status" value="1"/>
</dbReference>
<dbReference type="InterPro" id="IPR037138">
    <property type="entry name" value="His_deacetylse_dom_sf"/>
</dbReference>
<organism evidence="6 7">
    <name type="scientific">Brevibacillus laterosporus</name>
    <name type="common">Bacillus laterosporus</name>
    <dbReference type="NCBI Taxonomy" id="1465"/>
    <lineage>
        <taxon>Bacteria</taxon>
        <taxon>Bacillati</taxon>
        <taxon>Bacillota</taxon>
        <taxon>Bacilli</taxon>
        <taxon>Bacillales</taxon>
        <taxon>Paenibacillaceae</taxon>
        <taxon>Brevibacillus</taxon>
    </lineage>
</organism>
<evidence type="ECO:0000256" key="2">
    <source>
        <dbReference type="ARBA" id="ARBA00005947"/>
    </source>
</evidence>
<feature type="domain" description="Histone deacetylase" evidence="5">
    <location>
        <begin position="33"/>
        <end position="330"/>
    </location>
</feature>
<dbReference type="PRINTS" id="PR01270">
    <property type="entry name" value="HDASUPER"/>
</dbReference>
<dbReference type="EMBL" id="JAPTNE010000026">
    <property type="protein sequence ID" value="MCZ0808919.1"/>
    <property type="molecule type" value="Genomic_DNA"/>
</dbReference>
<comment type="pathway">
    <text evidence="1">Ketone degradation; acetoin degradation.</text>
</comment>
<dbReference type="PANTHER" id="PTHR10625:SF10">
    <property type="entry name" value="HISTONE DEACETYLASE HDAC1"/>
    <property type="match status" value="1"/>
</dbReference>
<dbReference type="InterPro" id="IPR003085">
    <property type="entry name" value="AcuC"/>
</dbReference>
<sequence length="395" mass="44671">MYSTRSGGNSYVTSTPRLIYSADYTKYFFHEEHPFNQRRLLLTYDLMQAYGLLTPENIMAPRHATDEELLLVHDPRYLEIVKRQGTQQEELPLAASYGLGTEDVPIFANMHEATSLIVGGTISAVDIVMNGQAEHSFNPAGGLHHAFRGKASGFCIYNDCSVAIAYIRKHWNARVLYIDTDAHHGDGVQWAFYDDPNVMTISLHETGKYLFPGTGNVTERGDGQGFGYCVNVPLDAFTEDDSFLEIYEALLPRIAHGFQPDIIITQNGCDAHNYDPLTHLSCSMRIYQHIPRLAHKLAHELCQGRWVAVGGGGYDIWRVVPRAWTLLWSEMTDQWLSDGPLPTEWLQKWQPYSPLELPTCLFDDVSTFMTIPRRGEISEKNRLSLGKAILHAPHR</sequence>
<dbReference type="Gene3D" id="3.40.800.20">
    <property type="entry name" value="Histone deacetylase domain"/>
    <property type="match status" value="1"/>
</dbReference>
<proteinExistence type="inferred from homology"/>
<dbReference type="Pfam" id="PF00850">
    <property type="entry name" value="Hist_deacetyl"/>
    <property type="match status" value="1"/>
</dbReference>
<dbReference type="RefSeq" id="WP_181022785.1">
    <property type="nucleotide sequence ID" value="NZ_JANSGW010000026.1"/>
</dbReference>
<dbReference type="PANTHER" id="PTHR10625">
    <property type="entry name" value="HISTONE DEACETYLASE HDAC1-RELATED"/>
    <property type="match status" value="1"/>
</dbReference>
<dbReference type="GO" id="GO:0045150">
    <property type="term" value="P:acetoin catabolic process"/>
    <property type="evidence" value="ECO:0007669"/>
    <property type="project" value="UniProtKB-KW"/>
</dbReference>
<name>A0AAP3GDV8_BRELA</name>
<protein>
    <recommendedName>
        <fullName evidence="3">Acetoin utilization protein AcuC</fullName>
    </recommendedName>
</protein>
<dbReference type="Proteomes" id="UP001077662">
    <property type="component" value="Unassembled WGS sequence"/>
</dbReference>
<dbReference type="PRINTS" id="PR01272">
    <property type="entry name" value="ACUCPROTEIN"/>
</dbReference>
<evidence type="ECO:0000256" key="1">
    <source>
        <dbReference type="ARBA" id="ARBA00005101"/>
    </source>
</evidence>
<evidence type="ECO:0000256" key="3">
    <source>
        <dbReference type="ARBA" id="ARBA00020218"/>
    </source>
</evidence>
<evidence type="ECO:0000256" key="4">
    <source>
        <dbReference type="ARBA" id="ARBA00022627"/>
    </source>
</evidence>
<comment type="caution">
    <text evidence="6">The sequence shown here is derived from an EMBL/GenBank/DDBJ whole genome shotgun (WGS) entry which is preliminary data.</text>
</comment>
<dbReference type="GO" id="GO:0040029">
    <property type="term" value="P:epigenetic regulation of gene expression"/>
    <property type="evidence" value="ECO:0007669"/>
    <property type="project" value="TreeGrafter"/>
</dbReference>
<dbReference type="GO" id="GO:0004407">
    <property type="term" value="F:histone deacetylase activity"/>
    <property type="evidence" value="ECO:0007669"/>
    <property type="project" value="TreeGrafter"/>
</dbReference>
<gene>
    <name evidence="6" type="ORF">O0554_18695</name>
</gene>
<accession>A0AAP3GDV8</accession>
<dbReference type="InterPro" id="IPR023801">
    <property type="entry name" value="His_deacetylse_dom"/>
</dbReference>
<keyword evidence="4" id="KW-0006">Acetoin catabolism</keyword>
<reference evidence="6" key="1">
    <citation type="submission" date="2022-09" db="EMBL/GenBank/DDBJ databases">
        <title>Genome analysis and characterization of larvicidal activity of Brevibacillus strains.</title>
        <authorList>
            <person name="Patrusheva E.V."/>
            <person name="Izotova A.O."/>
            <person name="Toshchakov S.V."/>
            <person name="Sineoky S.P."/>
        </authorList>
    </citation>
    <scope>NUCLEOTIDE SEQUENCE</scope>
    <source>
        <strain evidence="6">VKPM_B-13247</strain>
    </source>
</reference>
<dbReference type="CDD" id="cd09994">
    <property type="entry name" value="HDAC_AcuC_like"/>
    <property type="match status" value="1"/>
</dbReference>
<evidence type="ECO:0000313" key="6">
    <source>
        <dbReference type="EMBL" id="MCZ0808919.1"/>
    </source>
</evidence>
<evidence type="ECO:0000313" key="7">
    <source>
        <dbReference type="Proteomes" id="UP001077662"/>
    </source>
</evidence>
<dbReference type="InterPro" id="IPR000286">
    <property type="entry name" value="HDACs"/>
</dbReference>